<dbReference type="KEGG" id="dwd:DSCW_32760"/>
<dbReference type="EMBL" id="AP021875">
    <property type="protein sequence ID" value="BBO75859.1"/>
    <property type="molecule type" value="Genomic_DNA"/>
</dbReference>
<dbReference type="Gene3D" id="1.10.1220.10">
    <property type="entry name" value="Met repressor-like"/>
    <property type="match status" value="1"/>
</dbReference>
<name>A0A5K7Z6N0_9BACT</name>
<dbReference type="InterPro" id="IPR013321">
    <property type="entry name" value="Arc_rbn_hlx_hlx"/>
</dbReference>
<dbReference type="GO" id="GO:0006355">
    <property type="term" value="P:regulation of DNA-templated transcription"/>
    <property type="evidence" value="ECO:0007669"/>
    <property type="project" value="InterPro"/>
</dbReference>
<dbReference type="AlphaFoldDB" id="A0A5K7Z6N0"/>
<gene>
    <name evidence="1" type="ORF">DSCW_32760</name>
</gene>
<evidence type="ECO:0000313" key="2">
    <source>
        <dbReference type="Proteomes" id="UP000427769"/>
    </source>
</evidence>
<dbReference type="Proteomes" id="UP000427769">
    <property type="component" value="Chromosome"/>
</dbReference>
<proteinExistence type="predicted"/>
<reference evidence="1 2" key="1">
    <citation type="submission" date="2019-11" db="EMBL/GenBank/DDBJ databases">
        <title>Comparative genomics of hydrocarbon-degrading Desulfosarcina strains.</title>
        <authorList>
            <person name="Watanabe M."/>
            <person name="Kojima H."/>
            <person name="Fukui M."/>
        </authorList>
    </citation>
    <scope>NUCLEOTIDE SEQUENCE [LARGE SCALE GENOMIC DNA]</scope>
    <source>
        <strain evidence="1 2">PP31</strain>
    </source>
</reference>
<keyword evidence="2" id="KW-1185">Reference proteome</keyword>
<dbReference type="RefSeq" id="WP_155304743.1">
    <property type="nucleotide sequence ID" value="NZ_AP021875.1"/>
</dbReference>
<evidence type="ECO:0000313" key="1">
    <source>
        <dbReference type="EMBL" id="BBO75859.1"/>
    </source>
</evidence>
<accession>A0A5K7Z6N0</accession>
<protein>
    <submittedName>
        <fullName evidence="1">Uncharacterized protein</fullName>
    </submittedName>
</protein>
<sequence length="79" mass="9146">MENSDAYEQGRQKALRYIEEKIASFKQQYPQQVRTNIGIQVDAALWKQFKVRCLKDEITASAKIEELIAAYLAQPEQGR</sequence>
<dbReference type="OrthoDB" id="9181780at2"/>
<organism evidence="1 2">
    <name type="scientific">Desulfosarcina widdelii</name>
    <dbReference type="NCBI Taxonomy" id="947919"/>
    <lineage>
        <taxon>Bacteria</taxon>
        <taxon>Pseudomonadati</taxon>
        <taxon>Thermodesulfobacteriota</taxon>
        <taxon>Desulfobacteria</taxon>
        <taxon>Desulfobacterales</taxon>
        <taxon>Desulfosarcinaceae</taxon>
        <taxon>Desulfosarcina</taxon>
    </lineage>
</organism>